<keyword evidence="3" id="KW-0808">Transferase</keyword>
<dbReference type="InterPro" id="IPR029063">
    <property type="entry name" value="SAM-dependent_MTases_sf"/>
</dbReference>
<gene>
    <name evidence="6" type="ORF">C5167_033871</name>
</gene>
<accession>A0A4Y7KFK2</accession>
<evidence type="ECO:0000313" key="7">
    <source>
        <dbReference type="Proteomes" id="UP000316621"/>
    </source>
</evidence>
<organism evidence="6 7">
    <name type="scientific">Papaver somniferum</name>
    <name type="common">Opium poppy</name>
    <dbReference type="NCBI Taxonomy" id="3469"/>
    <lineage>
        <taxon>Eukaryota</taxon>
        <taxon>Viridiplantae</taxon>
        <taxon>Streptophyta</taxon>
        <taxon>Embryophyta</taxon>
        <taxon>Tracheophyta</taxon>
        <taxon>Spermatophyta</taxon>
        <taxon>Magnoliopsida</taxon>
        <taxon>Ranunculales</taxon>
        <taxon>Papaveraceae</taxon>
        <taxon>Papaveroideae</taxon>
        <taxon>Papaver</taxon>
    </lineage>
</organism>
<evidence type="ECO:0000256" key="1">
    <source>
        <dbReference type="ARBA" id="ARBA00022552"/>
    </source>
</evidence>
<dbReference type="EMBL" id="CM010721">
    <property type="protein sequence ID" value="RZC70739.1"/>
    <property type="molecule type" value="Genomic_DNA"/>
</dbReference>
<evidence type="ECO:0000256" key="2">
    <source>
        <dbReference type="ARBA" id="ARBA00022603"/>
    </source>
</evidence>
<dbReference type="GO" id="GO:0000463">
    <property type="term" value="P:maturation of LSU-rRNA from tricistronic rRNA transcript (SSU-rRNA, 5.8S rRNA, LSU-rRNA)"/>
    <property type="evidence" value="ECO:0007669"/>
    <property type="project" value="TreeGrafter"/>
</dbReference>
<name>A0A4Y7KFK2_PAPSO</name>
<dbReference type="PANTHER" id="PTHR10920:SF13">
    <property type="entry name" value="PRE-RRNA 2'-O-RIBOSE RNA METHYLTRANSFERASE FTSJ3"/>
    <property type="match status" value="1"/>
</dbReference>
<dbReference type="Proteomes" id="UP000316621">
    <property type="component" value="Chromosome 7"/>
</dbReference>
<dbReference type="GO" id="GO:0008650">
    <property type="term" value="F:rRNA (uridine-2'-O-)-methyltransferase activity"/>
    <property type="evidence" value="ECO:0007669"/>
    <property type="project" value="TreeGrafter"/>
</dbReference>
<proteinExistence type="predicted"/>
<dbReference type="GO" id="GO:0016435">
    <property type="term" value="F:rRNA (guanine) methyltransferase activity"/>
    <property type="evidence" value="ECO:0007669"/>
    <property type="project" value="TreeGrafter"/>
</dbReference>
<feature type="domain" description="Ribosomal RNA methyltransferase FtsJ" evidence="5">
    <location>
        <begin position="13"/>
        <end position="177"/>
    </location>
</feature>
<dbReference type="GO" id="GO:0000466">
    <property type="term" value="P:maturation of 5.8S rRNA from tricistronic rRNA transcript (SSU-rRNA, 5.8S rRNA, LSU-rRNA)"/>
    <property type="evidence" value="ECO:0007669"/>
    <property type="project" value="TreeGrafter"/>
</dbReference>
<protein>
    <recommendedName>
        <fullName evidence="5">Ribosomal RNA methyltransferase FtsJ domain-containing protein</fullName>
    </recommendedName>
</protein>
<dbReference type="AlphaFoldDB" id="A0A4Y7KFK2"/>
<evidence type="ECO:0000313" key="6">
    <source>
        <dbReference type="EMBL" id="RZC70739.1"/>
    </source>
</evidence>
<dbReference type="Gene3D" id="3.40.50.150">
    <property type="entry name" value="Vaccinia Virus protein VP39"/>
    <property type="match status" value="1"/>
</dbReference>
<dbReference type="Pfam" id="PF01728">
    <property type="entry name" value="FtsJ"/>
    <property type="match status" value="1"/>
</dbReference>
<keyword evidence="4" id="KW-0949">S-adenosyl-L-methionine</keyword>
<evidence type="ECO:0000259" key="5">
    <source>
        <dbReference type="Pfam" id="PF01728"/>
    </source>
</evidence>
<keyword evidence="1" id="KW-0698">rRNA processing</keyword>
<evidence type="ECO:0000256" key="4">
    <source>
        <dbReference type="ARBA" id="ARBA00022691"/>
    </source>
</evidence>
<dbReference type="InterPro" id="IPR002877">
    <property type="entry name" value="RNA_MeTrfase_FtsJ_dom"/>
</dbReference>
<keyword evidence="7" id="KW-1185">Reference proteome</keyword>
<feature type="non-terminal residue" evidence="6">
    <location>
        <position position="1"/>
    </location>
</feature>
<dbReference type="InterPro" id="IPR050082">
    <property type="entry name" value="RNA_methyltr_RlmE"/>
</dbReference>
<reference evidence="6 7" key="1">
    <citation type="journal article" date="2018" name="Science">
        <title>The opium poppy genome and morphinan production.</title>
        <authorList>
            <person name="Guo L."/>
            <person name="Winzer T."/>
            <person name="Yang X."/>
            <person name="Li Y."/>
            <person name="Ning Z."/>
            <person name="He Z."/>
            <person name="Teodor R."/>
            <person name="Lu Y."/>
            <person name="Bowser T.A."/>
            <person name="Graham I.A."/>
            <person name="Ye K."/>
        </authorList>
    </citation>
    <scope>NUCLEOTIDE SEQUENCE [LARGE SCALE GENOMIC DNA]</scope>
    <source>
        <strain evidence="7">cv. HN1</strain>
        <tissue evidence="6">Leaves</tissue>
    </source>
</reference>
<dbReference type="PANTHER" id="PTHR10920">
    <property type="entry name" value="RIBOSOMAL RNA METHYLTRANSFERASE"/>
    <property type="match status" value="1"/>
</dbReference>
<keyword evidence="2" id="KW-0489">Methyltransferase</keyword>
<evidence type="ECO:0000256" key="3">
    <source>
        <dbReference type="ARBA" id="ARBA00022679"/>
    </source>
</evidence>
<dbReference type="GO" id="GO:0030687">
    <property type="term" value="C:preribosome, large subunit precursor"/>
    <property type="evidence" value="ECO:0007669"/>
    <property type="project" value="TreeGrafter"/>
</dbReference>
<dbReference type="STRING" id="3469.A0A4Y7KFK2"/>
<sequence>DEESDYDLLKATSNAAARLNNLDSKFGLLKTSKYVLDLCPGTGGWMRLAVLKIQQGGLVVGVGLHPIRPVPDAIFTQEDITTPKCRDTIRKHMTENDFTGLDVVMRGDGLSSDTLATPWDQASQLTESIKLATEFLSPKGAFVTKMFDGAQDYNPMLYCHEKLFDGVVVTKPTCTFPETYIVAKIYKAPEKINPRLLATRNLFSIKEDIKPEVKYSSGRASTKYVP</sequence>
<dbReference type="GO" id="GO:0005730">
    <property type="term" value="C:nucleolus"/>
    <property type="evidence" value="ECO:0007669"/>
    <property type="project" value="TreeGrafter"/>
</dbReference>
<dbReference type="Gramene" id="RZC70739">
    <property type="protein sequence ID" value="RZC70739"/>
    <property type="gene ID" value="C5167_033871"/>
</dbReference>
<dbReference type="SUPFAM" id="SSF53335">
    <property type="entry name" value="S-adenosyl-L-methionine-dependent methyltransferases"/>
    <property type="match status" value="1"/>
</dbReference>